<proteinExistence type="predicted"/>
<reference evidence="1" key="1">
    <citation type="submission" date="2015-02" db="EMBL/GenBank/DDBJ databases">
        <title>Genome Assembly of Bacillaceae bacterium MTCC 8252.</title>
        <authorList>
            <person name="Verma A."/>
            <person name="Khatri I."/>
            <person name="Mual P."/>
            <person name="Subramanian S."/>
            <person name="Krishnamurthi S."/>
        </authorList>
    </citation>
    <scope>NUCLEOTIDE SEQUENCE [LARGE SCALE GENOMIC DNA]</scope>
    <source>
        <strain evidence="1">MTCC 8252</strain>
    </source>
</reference>
<dbReference type="Gene3D" id="6.20.20.10">
    <property type="match status" value="1"/>
</dbReference>
<organism evidence="1 2">
    <name type="scientific">Bacillus thermotolerans</name>
    <name type="common">Quasibacillus thermotolerans</name>
    <dbReference type="NCBI Taxonomy" id="1221996"/>
    <lineage>
        <taxon>Bacteria</taxon>
        <taxon>Bacillati</taxon>
        <taxon>Bacillota</taxon>
        <taxon>Bacilli</taxon>
        <taxon>Bacillales</taxon>
        <taxon>Bacillaceae</taxon>
        <taxon>Bacillus</taxon>
    </lineage>
</organism>
<dbReference type="Proteomes" id="UP000031563">
    <property type="component" value="Unassembled WGS sequence"/>
</dbReference>
<dbReference type="AlphaFoldDB" id="A0A0F5HQW7"/>
<protein>
    <submittedName>
        <fullName evidence="1">Uncharacterized protein</fullName>
    </submittedName>
</protein>
<dbReference type="EMBL" id="JWIR02000034">
    <property type="protein sequence ID" value="KKB40062.1"/>
    <property type="molecule type" value="Genomic_DNA"/>
</dbReference>
<dbReference type="STRING" id="1221996.QY95_01934"/>
<name>A0A0F5HQW7_BACTR</name>
<dbReference type="SUPFAM" id="SSF57938">
    <property type="entry name" value="DnaJ/Hsp40 cysteine-rich domain"/>
    <property type="match status" value="1"/>
</dbReference>
<evidence type="ECO:0000313" key="2">
    <source>
        <dbReference type="Proteomes" id="UP000031563"/>
    </source>
</evidence>
<accession>A0A0F5I4L3</accession>
<evidence type="ECO:0000313" key="1">
    <source>
        <dbReference type="EMBL" id="KKB40062.1"/>
    </source>
</evidence>
<comment type="caution">
    <text evidence="1">The sequence shown here is derived from an EMBL/GenBank/DDBJ whole genome shotgun (WGS) entry which is preliminary data.</text>
</comment>
<sequence>MEEYKMVDREHMCKACEGTGMLADDEGWQYTCSVCRGAGTFMEESSSPSARVMSVDENNRLLD</sequence>
<keyword evidence="2" id="KW-1185">Reference proteome</keyword>
<dbReference type="InterPro" id="IPR036410">
    <property type="entry name" value="HSP_DnaJ_Cys-rich_dom_sf"/>
</dbReference>
<gene>
    <name evidence="1" type="ORF">QY95_01934</name>
</gene>
<accession>A0A0F5HQW7</accession>